<evidence type="ECO:0000313" key="2">
    <source>
        <dbReference type="Proteomes" id="UP000256540"/>
    </source>
</evidence>
<gene>
    <name evidence="1" type="ORF">DMB84_019625</name>
</gene>
<dbReference type="AlphaFoldDB" id="A0AA93DKG1"/>
<feature type="non-terminal residue" evidence="1">
    <location>
        <position position="62"/>
    </location>
</feature>
<protein>
    <submittedName>
        <fullName evidence="1">Uncharacterized protein</fullName>
    </submittedName>
</protein>
<accession>A0AA93DKG1</accession>
<dbReference type="Proteomes" id="UP000256540">
    <property type="component" value="Unassembled WGS sequence"/>
</dbReference>
<comment type="caution">
    <text evidence="1">The sequence shown here is derived from an EMBL/GenBank/DDBJ whole genome shotgun (WGS) entry which is preliminary data.</text>
</comment>
<organism evidence="1 2">
    <name type="scientific">Pectobacterium aquaticum</name>
    <dbReference type="NCBI Taxonomy" id="2204145"/>
    <lineage>
        <taxon>Bacteria</taxon>
        <taxon>Pseudomonadati</taxon>
        <taxon>Pseudomonadota</taxon>
        <taxon>Gammaproteobacteria</taxon>
        <taxon>Enterobacterales</taxon>
        <taxon>Pectobacteriaceae</taxon>
        <taxon>Pectobacterium</taxon>
    </lineage>
</organism>
<proteinExistence type="predicted"/>
<name>A0AA93DKG1_9GAMM</name>
<reference evidence="1 2" key="1">
    <citation type="submission" date="2018-11" db="EMBL/GenBank/DDBJ databases">
        <title>Draft genome sequences of proposed Pectobacterium aquaticum sp. nov. isolated in France from fresh water.</title>
        <authorList>
            <person name="Pedron J."/>
            <person name="Barny M.A."/>
        </authorList>
    </citation>
    <scope>NUCLEOTIDE SEQUENCE [LARGE SCALE GENOMIC DNA]</scope>
    <source>
        <strain evidence="1 2">A127-S21-F16</strain>
    </source>
</reference>
<dbReference type="EMBL" id="QHJS02000096">
    <property type="protein sequence ID" value="RRO12132.1"/>
    <property type="molecule type" value="Genomic_DNA"/>
</dbReference>
<sequence length="62" mass="7273">MVSWKNMTLSIDLILFKMVFFFFLLSVYPVKADDMSSEKYLVSFKTYKSTCLLRVPLCQDSC</sequence>
<evidence type="ECO:0000313" key="1">
    <source>
        <dbReference type="EMBL" id="RRO12132.1"/>
    </source>
</evidence>